<dbReference type="Proteomes" id="UP000198784">
    <property type="component" value="Unassembled WGS sequence"/>
</dbReference>
<name>A0A1I5NFJ7_9PSED</name>
<accession>A0A1I5NFJ7</accession>
<evidence type="ECO:0000313" key="1">
    <source>
        <dbReference type="EMBL" id="SFP20559.1"/>
    </source>
</evidence>
<keyword evidence="2" id="KW-1185">Reference proteome</keyword>
<dbReference type="AlphaFoldDB" id="A0A1I5NFJ7"/>
<gene>
    <name evidence="1" type="ORF">SAMN05216190_106143</name>
</gene>
<dbReference type="EMBL" id="FOWX01000006">
    <property type="protein sequence ID" value="SFP20559.1"/>
    <property type="molecule type" value="Genomic_DNA"/>
</dbReference>
<reference evidence="2" key="1">
    <citation type="submission" date="2016-10" db="EMBL/GenBank/DDBJ databases">
        <authorList>
            <person name="Varghese N."/>
            <person name="Submissions S."/>
        </authorList>
    </citation>
    <scope>NUCLEOTIDE SEQUENCE [LARGE SCALE GENOMIC DNA]</scope>
    <source>
        <strain evidence="2">DSM 17834</strain>
    </source>
</reference>
<evidence type="ECO:0000313" key="2">
    <source>
        <dbReference type="Proteomes" id="UP000198784"/>
    </source>
</evidence>
<organism evidence="1 2">
    <name type="scientific">Pseudomonas borbori</name>
    <dbReference type="NCBI Taxonomy" id="289003"/>
    <lineage>
        <taxon>Bacteria</taxon>
        <taxon>Pseudomonadati</taxon>
        <taxon>Pseudomonadota</taxon>
        <taxon>Gammaproteobacteria</taxon>
        <taxon>Pseudomonadales</taxon>
        <taxon>Pseudomonadaceae</taxon>
        <taxon>Pseudomonas</taxon>
    </lineage>
</organism>
<proteinExistence type="predicted"/>
<protein>
    <submittedName>
        <fullName evidence="1">Uncharacterized protein</fullName>
    </submittedName>
</protein>
<sequence>MVEQAREGRLGEADSRTLPAAAYLVQERADKCGLNRP</sequence>